<organism evidence="1 2">
    <name type="scientific">Naganishia adeliensis</name>
    <dbReference type="NCBI Taxonomy" id="92952"/>
    <lineage>
        <taxon>Eukaryota</taxon>
        <taxon>Fungi</taxon>
        <taxon>Dikarya</taxon>
        <taxon>Basidiomycota</taxon>
        <taxon>Agaricomycotina</taxon>
        <taxon>Tremellomycetes</taxon>
        <taxon>Filobasidiales</taxon>
        <taxon>Filobasidiaceae</taxon>
        <taxon>Naganishia</taxon>
    </lineage>
</organism>
<protein>
    <submittedName>
        <fullName evidence="1">Uncharacterized protein</fullName>
    </submittedName>
</protein>
<keyword evidence="2" id="KW-1185">Reference proteome</keyword>
<reference evidence="1" key="1">
    <citation type="submission" date="2023-04" db="EMBL/GenBank/DDBJ databases">
        <title>Draft Genome sequencing of Naganishia species isolated from polar environments using Oxford Nanopore Technology.</title>
        <authorList>
            <person name="Leo P."/>
            <person name="Venkateswaran K."/>
        </authorList>
    </citation>
    <scope>NUCLEOTIDE SEQUENCE</scope>
    <source>
        <strain evidence="1">MNA-CCFEE 5262</strain>
    </source>
</reference>
<sequence length="301" mass="31918">MSGLRRVYIGKLAPDLFRDFKIRECRLMAGFGFVEFEDARDAEEAVSKFDGAKLLGEPIMVEFAKERRPREGMDPRGPPGGYGGPPGGGFAGAPRRGPGVKVLLKGIGSDVSWQDFGREAGRPLRSDVDRTTGDGFLEYGSQEEAQVAVEKLSQMEIRGRRPECAIDTEGTEGTEGTEVEIVVTANDPTAGTEEVTGATAGNDHTAATEAEIDLTAATEAEIDLTAATEAATEVTLRETLLVEDTLLDENTNRGTEALLVEASGTTTDLPVVVEDTMTDEAVGIRMSDGTGGMSVVALTGR</sequence>
<dbReference type="EMBL" id="JASBWS010000203">
    <property type="protein sequence ID" value="KAJ9091363.1"/>
    <property type="molecule type" value="Genomic_DNA"/>
</dbReference>
<gene>
    <name evidence="1" type="ORF">QFC20_007649</name>
</gene>
<dbReference type="Proteomes" id="UP001230649">
    <property type="component" value="Unassembled WGS sequence"/>
</dbReference>
<proteinExistence type="predicted"/>
<comment type="caution">
    <text evidence="1">The sequence shown here is derived from an EMBL/GenBank/DDBJ whole genome shotgun (WGS) entry which is preliminary data.</text>
</comment>
<name>A0ACC2UWZ2_9TREE</name>
<evidence type="ECO:0000313" key="1">
    <source>
        <dbReference type="EMBL" id="KAJ9091363.1"/>
    </source>
</evidence>
<evidence type="ECO:0000313" key="2">
    <source>
        <dbReference type="Proteomes" id="UP001230649"/>
    </source>
</evidence>
<accession>A0ACC2UWZ2</accession>